<keyword evidence="3" id="KW-1185">Reference proteome</keyword>
<dbReference type="OrthoDB" id="2237794at2"/>
<evidence type="ECO:0000259" key="1">
    <source>
        <dbReference type="Pfam" id="PF18655"/>
    </source>
</evidence>
<organism evidence="2 3">
    <name type="scientific">Gleimia coleocanis DSM 15436</name>
    <dbReference type="NCBI Taxonomy" id="525245"/>
    <lineage>
        <taxon>Bacteria</taxon>
        <taxon>Bacillati</taxon>
        <taxon>Actinomycetota</taxon>
        <taxon>Actinomycetes</taxon>
        <taxon>Actinomycetales</taxon>
        <taxon>Actinomycetaceae</taxon>
        <taxon>Gleimia</taxon>
    </lineage>
</organism>
<accession>C0W2A6</accession>
<dbReference type="AlphaFoldDB" id="C0W2A6"/>
<dbReference type="Proteomes" id="UP000010301">
    <property type="component" value="Unassembled WGS sequence"/>
</dbReference>
<sequence length="73" mass="7779">DSSKQLPAEVTALTPAAKNNNVHGSDVPAVASTFNEVAVEGGKWVFVNWDAETAITGISKNHHFVGTWKFVPS</sequence>
<name>C0W2A6_9ACTO</name>
<gene>
    <name evidence="2" type="ORF">HMPREF0044_1546</name>
</gene>
<feature type="domain" description="SHIRT" evidence="1">
    <location>
        <begin position="3"/>
        <end position="70"/>
    </location>
</feature>
<proteinExistence type="predicted"/>
<evidence type="ECO:0000313" key="3">
    <source>
        <dbReference type="Proteomes" id="UP000010301"/>
    </source>
</evidence>
<dbReference type="Pfam" id="PF18655">
    <property type="entry name" value="SHIRT"/>
    <property type="match status" value="1"/>
</dbReference>
<feature type="non-terminal residue" evidence="2">
    <location>
        <position position="73"/>
    </location>
</feature>
<dbReference type="InterPro" id="IPR041030">
    <property type="entry name" value="SHIRT"/>
</dbReference>
<reference evidence="2 3" key="1">
    <citation type="submission" date="2009-01" db="EMBL/GenBank/DDBJ databases">
        <authorList>
            <person name="Qin X."/>
            <person name="Bachman B."/>
            <person name="Battles P."/>
            <person name="Bell A."/>
            <person name="Bess C."/>
            <person name="Bickham C."/>
            <person name="Chaboub L."/>
            <person name="Chen D."/>
            <person name="Coyle M."/>
            <person name="Deiros D.R."/>
            <person name="Dinh H."/>
            <person name="Forbes L."/>
            <person name="Fowler G."/>
            <person name="Francisco L."/>
            <person name="Fu Q."/>
            <person name="Gubbala S."/>
            <person name="Hale W."/>
            <person name="Han Y."/>
            <person name="Hemphill L."/>
            <person name="Highlander S.K."/>
            <person name="Hirani K."/>
            <person name="Hogues M."/>
            <person name="Jackson L."/>
            <person name="Jakkamsetti A."/>
            <person name="Javaid M."/>
            <person name="Jiang H."/>
            <person name="Korchina V."/>
            <person name="Kovar C."/>
            <person name="Lara F."/>
            <person name="Lee S."/>
            <person name="Mata R."/>
            <person name="Mathew T."/>
            <person name="Moen C."/>
            <person name="Morales K."/>
            <person name="Munidasa M."/>
            <person name="Nazareth L."/>
            <person name="Ngo R."/>
            <person name="Nguyen L."/>
            <person name="Okwuonu G."/>
            <person name="Ongeri F."/>
            <person name="Patil S."/>
            <person name="Petrosino J."/>
            <person name="Pham C."/>
            <person name="Pham P."/>
            <person name="Pu L.-L."/>
            <person name="Puazo M."/>
            <person name="Raj R."/>
            <person name="Reid J."/>
            <person name="Rouhana J."/>
            <person name="Saada N."/>
            <person name="Shang Y."/>
            <person name="Simmons D."/>
            <person name="Thornton R."/>
            <person name="Warren J."/>
            <person name="Weissenberger G."/>
            <person name="Zhang J."/>
            <person name="Zhang L."/>
            <person name="Zhou C."/>
            <person name="Zhu D."/>
            <person name="Muzny D."/>
            <person name="Worley K."/>
            <person name="Gibbs R."/>
        </authorList>
    </citation>
    <scope>NUCLEOTIDE SEQUENCE [LARGE SCALE GENOMIC DNA]</scope>
    <source>
        <strain evidence="2 3">DSM 15436</strain>
    </source>
</reference>
<comment type="caution">
    <text evidence="2">The sequence shown here is derived from an EMBL/GenBank/DDBJ whole genome shotgun (WGS) entry which is preliminary data.</text>
</comment>
<dbReference type="EMBL" id="ACFG01000040">
    <property type="protein sequence ID" value="EEH63191.1"/>
    <property type="molecule type" value="Genomic_DNA"/>
</dbReference>
<dbReference type="RefSeq" id="WP_006547576.1">
    <property type="nucleotide sequence ID" value="NZ_DS999570.1"/>
</dbReference>
<feature type="non-terminal residue" evidence="2">
    <location>
        <position position="1"/>
    </location>
</feature>
<dbReference type="HOGENOM" id="CLU_2693309_0_0_11"/>
<protein>
    <recommendedName>
        <fullName evidence="1">SHIRT domain-containing protein</fullName>
    </recommendedName>
</protein>
<evidence type="ECO:0000313" key="2">
    <source>
        <dbReference type="EMBL" id="EEH63191.1"/>
    </source>
</evidence>